<evidence type="ECO:0000256" key="4">
    <source>
        <dbReference type="ARBA" id="ARBA00022723"/>
    </source>
</evidence>
<dbReference type="Gene3D" id="3.60.10.10">
    <property type="entry name" value="Endonuclease/exonuclease/phosphatase"/>
    <property type="match status" value="1"/>
</dbReference>
<comment type="cofactor">
    <cofactor evidence="2">
        <name>Mg(2+)</name>
        <dbReference type="ChEBI" id="CHEBI:18420"/>
    </cofactor>
</comment>
<keyword evidence="4" id="KW-0479">Metal-binding</keyword>
<evidence type="ECO:0000256" key="8">
    <source>
        <dbReference type="ARBA" id="ARBA00023204"/>
    </source>
</evidence>
<gene>
    <name evidence="11" type="ORF">KK060_09700</name>
</gene>
<keyword evidence="8" id="KW-0234">DNA repair</keyword>
<feature type="transmembrane region" description="Helical" evidence="9">
    <location>
        <begin position="44"/>
        <end position="61"/>
    </location>
</feature>
<sequence>MIESIARIIIFVCSYILIIISLIPLIRRDNWIFRIFEYPRAQKVFINLLLIILFLFLSDLHQTHHNILLTLLICNGGYLLFQIWPYTVFSGHQLKKTREYVDTKAIRLLIFNVYQENRDVNSCLRTIQEHGPDVVLLVETDKWWKTQLDNSLLKLYKYTVSKPLDNTYGMMLYSRLELINPKVKFLVEDDIPSIHTEVQLTSGEVFRLFCLHPKPPVPTENARSTERDAEILLVAKQAKASDLPVIVAGDLNDVAWSYTTELFLKTSELLDPRRGRGFFSTFHANHWFLRWPLDHVFCSKHFQLNKLQRLPQAGSDHFPILIELVLHQEEAYNNSNKVLKATRAEKLQANKKIEKTTRQK</sequence>
<organism evidence="11 12">
    <name type="scientific">Chryseosolibacter indicus</name>
    <dbReference type="NCBI Taxonomy" id="2782351"/>
    <lineage>
        <taxon>Bacteria</taxon>
        <taxon>Pseudomonadati</taxon>
        <taxon>Bacteroidota</taxon>
        <taxon>Cytophagia</taxon>
        <taxon>Cytophagales</taxon>
        <taxon>Chryseotaleaceae</taxon>
        <taxon>Chryseosolibacter</taxon>
    </lineage>
</organism>
<comment type="cofactor">
    <cofactor evidence="1">
        <name>Mn(2+)</name>
        <dbReference type="ChEBI" id="CHEBI:29035"/>
    </cofactor>
</comment>
<keyword evidence="7" id="KW-0460">Magnesium</keyword>
<evidence type="ECO:0000256" key="6">
    <source>
        <dbReference type="ARBA" id="ARBA00022801"/>
    </source>
</evidence>
<keyword evidence="12" id="KW-1185">Reference proteome</keyword>
<evidence type="ECO:0000313" key="12">
    <source>
        <dbReference type="Proteomes" id="UP000772618"/>
    </source>
</evidence>
<dbReference type="InterPro" id="IPR005135">
    <property type="entry name" value="Endo/exonuclease/phosphatase"/>
</dbReference>
<comment type="caution">
    <text evidence="11">The sequence shown here is derived from an EMBL/GenBank/DDBJ whole genome shotgun (WGS) entry which is preliminary data.</text>
</comment>
<protein>
    <submittedName>
        <fullName evidence="11">Endonuclease/exonuclease/phosphatase family protein</fullName>
    </submittedName>
</protein>
<evidence type="ECO:0000313" key="11">
    <source>
        <dbReference type="EMBL" id="MBT1703553.1"/>
    </source>
</evidence>
<dbReference type="Proteomes" id="UP000772618">
    <property type="component" value="Unassembled WGS sequence"/>
</dbReference>
<reference evidence="11 12" key="1">
    <citation type="submission" date="2021-05" db="EMBL/GenBank/DDBJ databases">
        <title>A Polyphasic approach of four new species of the genus Ohtaekwangia: Ohtaekwangia histidinii sp. nov., Ohtaekwangia cretensis sp. nov., Ohtaekwangia indiensis sp. nov., Ohtaekwangia reichenbachii sp. nov. from diverse environment.</title>
        <authorList>
            <person name="Octaviana S."/>
        </authorList>
    </citation>
    <scope>NUCLEOTIDE SEQUENCE [LARGE SCALE GENOMIC DNA]</scope>
    <source>
        <strain evidence="11 12">PWU20</strain>
    </source>
</reference>
<evidence type="ECO:0000259" key="10">
    <source>
        <dbReference type="Pfam" id="PF03372"/>
    </source>
</evidence>
<accession>A0ABS5VRA3</accession>
<evidence type="ECO:0000256" key="5">
    <source>
        <dbReference type="ARBA" id="ARBA00022763"/>
    </source>
</evidence>
<proteinExistence type="predicted"/>
<evidence type="ECO:0000256" key="2">
    <source>
        <dbReference type="ARBA" id="ARBA00001946"/>
    </source>
</evidence>
<keyword evidence="9" id="KW-0812">Transmembrane</keyword>
<evidence type="ECO:0000256" key="7">
    <source>
        <dbReference type="ARBA" id="ARBA00022842"/>
    </source>
</evidence>
<feature type="transmembrane region" description="Helical" evidence="9">
    <location>
        <begin position="6"/>
        <end position="23"/>
    </location>
</feature>
<evidence type="ECO:0000256" key="9">
    <source>
        <dbReference type="SAM" id="Phobius"/>
    </source>
</evidence>
<keyword evidence="9" id="KW-0472">Membrane</keyword>
<evidence type="ECO:0000256" key="1">
    <source>
        <dbReference type="ARBA" id="ARBA00001936"/>
    </source>
</evidence>
<dbReference type="Pfam" id="PF03372">
    <property type="entry name" value="Exo_endo_phos"/>
    <property type="match status" value="1"/>
</dbReference>
<evidence type="ECO:0000256" key="3">
    <source>
        <dbReference type="ARBA" id="ARBA00022722"/>
    </source>
</evidence>
<dbReference type="GO" id="GO:0004519">
    <property type="term" value="F:endonuclease activity"/>
    <property type="evidence" value="ECO:0007669"/>
    <property type="project" value="UniProtKB-KW"/>
</dbReference>
<keyword evidence="6" id="KW-0378">Hydrolase</keyword>
<name>A0ABS5VRA3_9BACT</name>
<keyword evidence="11" id="KW-0255">Endonuclease</keyword>
<dbReference type="PANTHER" id="PTHR15822">
    <property type="entry name" value="TRAF AND TNF RECEPTOR-ASSOCIATED PROTEIN"/>
    <property type="match status" value="1"/>
</dbReference>
<dbReference type="SUPFAM" id="SSF56219">
    <property type="entry name" value="DNase I-like"/>
    <property type="match status" value="1"/>
</dbReference>
<dbReference type="InterPro" id="IPR036691">
    <property type="entry name" value="Endo/exonu/phosph_ase_sf"/>
</dbReference>
<dbReference type="RefSeq" id="WP_254153513.1">
    <property type="nucleotide sequence ID" value="NZ_JAHESD010000016.1"/>
</dbReference>
<dbReference type="InterPro" id="IPR051547">
    <property type="entry name" value="TDP2-like"/>
</dbReference>
<keyword evidence="5" id="KW-0227">DNA damage</keyword>
<feature type="transmembrane region" description="Helical" evidence="9">
    <location>
        <begin position="67"/>
        <end position="89"/>
    </location>
</feature>
<dbReference type="EMBL" id="JAHESD010000016">
    <property type="protein sequence ID" value="MBT1703553.1"/>
    <property type="molecule type" value="Genomic_DNA"/>
</dbReference>
<dbReference type="PANTHER" id="PTHR15822:SF4">
    <property type="entry name" value="TYROSYL-DNA PHOSPHODIESTERASE 2"/>
    <property type="match status" value="1"/>
</dbReference>
<feature type="domain" description="Endonuclease/exonuclease/phosphatase" evidence="10">
    <location>
        <begin position="111"/>
        <end position="317"/>
    </location>
</feature>
<keyword evidence="3" id="KW-0540">Nuclease</keyword>
<keyword evidence="9" id="KW-1133">Transmembrane helix</keyword>